<dbReference type="GO" id="GO:0030983">
    <property type="term" value="F:mismatched DNA binding"/>
    <property type="evidence" value="ECO:0007669"/>
    <property type="project" value="InterPro"/>
</dbReference>
<dbReference type="CDD" id="cd16926">
    <property type="entry name" value="HATPase_MutL-MLH-PMS-like"/>
    <property type="match status" value="1"/>
</dbReference>
<dbReference type="PANTHER" id="PTHR10073:SF12">
    <property type="entry name" value="DNA MISMATCH REPAIR PROTEIN MLH1"/>
    <property type="match status" value="1"/>
</dbReference>
<comment type="similarity">
    <text evidence="1">Belongs to the DNA mismatch repair MutL/HexB family.</text>
</comment>
<dbReference type="AlphaFoldDB" id="A0A382R337"/>
<feature type="non-terminal residue" evidence="4">
    <location>
        <position position="252"/>
    </location>
</feature>
<dbReference type="InterPro" id="IPR002099">
    <property type="entry name" value="MutL/Mlh/PMS"/>
</dbReference>
<evidence type="ECO:0008006" key="5">
    <source>
        <dbReference type="Google" id="ProtNLM"/>
    </source>
</evidence>
<organism evidence="4">
    <name type="scientific">marine metagenome</name>
    <dbReference type="NCBI Taxonomy" id="408172"/>
    <lineage>
        <taxon>unclassified sequences</taxon>
        <taxon>metagenomes</taxon>
        <taxon>ecological metagenomes</taxon>
    </lineage>
</organism>
<protein>
    <recommendedName>
        <fullName evidence="5">DNA mismatch repair protein S5 domain-containing protein</fullName>
    </recommendedName>
</protein>
<dbReference type="SUPFAM" id="SSF55874">
    <property type="entry name" value="ATPase domain of HSP90 chaperone/DNA topoisomerase II/histidine kinase"/>
    <property type="match status" value="1"/>
</dbReference>
<dbReference type="GO" id="GO:0140664">
    <property type="term" value="F:ATP-dependent DNA damage sensor activity"/>
    <property type="evidence" value="ECO:0007669"/>
    <property type="project" value="InterPro"/>
</dbReference>
<sequence>VDTRRPHPNDVGPVNCIKLLPEQVANQIAAGEVVERPASVVKELVENALDAGATKINVEVQAGGRSLIRVSDDGSGMSRDDALMCLERHATSKITSASDLATISTMGFRGEAVPSIASVSRFTLTSRLGEEEAATQVIINGGKMISVKEAGAVSGTEVEVRSLFYNLPARRKFMRTEETERAHVQQVLTLAALGNPKVAFSFIHNGRSVWRLPAESGGAAEALKQRLKELWGDGLQLVALDTKSELTRRAFD</sequence>
<dbReference type="EMBL" id="UINC01118436">
    <property type="protein sequence ID" value="SVC91552.1"/>
    <property type="molecule type" value="Genomic_DNA"/>
</dbReference>
<dbReference type="Pfam" id="PF13589">
    <property type="entry name" value="HATPase_c_3"/>
    <property type="match status" value="1"/>
</dbReference>
<evidence type="ECO:0000256" key="1">
    <source>
        <dbReference type="ARBA" id="ARBA00006082"/>
    </source>
</evidence>
<name>A0A382R337_9ZZZZ</name>
<dbReference type="GO" id="GO:0005524">
    <property type="term" value="F:ATP binding"/>
    <property type="evidence" value="ECO:0007669"/>
    <property type="project" value="InterPro"/>
</dbReference>
<keyword evidence="3" id="KW-0234">DNA repair</keyword>
<accession>A0A382R337</accession>
<dbReference type="NCBIfam" id="TIGR00585">
    <property type="entry name" value="mutl"/>
    <property type="match status" value="1"/>
</dbReference>
<dbReference type="GO" id="GO:0032300">
    <property type="term" value="C:mismatch repair complex"/>
    <property type="evidence" value="ECO:0007669"/>
    <property type="project" value="InterPro"/>
</dbReference>
<reference evidence="4" key="1">
    <citation type="submission" date="2018-05" db="EMBL/GenBank/DDBJ databases">
        <authorList>
            <person name="Lanie J.A."/>
            <person name="Ng W.-L."/>
            <person name="Kazmierczak K.M."/>
            <person name="Andrzejewski T.M."/>
            <person name="Davidsen T.M."/>
            <person name="Wayne K.J."/>
            <person name="Tettelin H."/>
            <person name="Glass J.I."/>
            <person name="Rusch D."/>
            <person name="Podicherti R."/>
            <person name="Tsui H.-C.T."/>
            <person name="Winkler M.E."/>
        </authorList>
    </citation>
    <scope>NUCLEOTIDE SEQUENCE</scope>
</reference>
<feature type="non-terminal residue" evidence="4">
    <location>
        <position position="1"/>
    </location>
</feature>
<evidence type="ECO:0000256" key="3">
    <source>
        <dbReference type="ARBA" id="ARBA00023204"/>
    </source>
</evidence>
<evidence type="ECO:0000313" key="4">
    <source>
        <dbReference type="EMBL" id="SVC91552.1"/>
    </source>
</evidence>
<dbReference type="InterPro" id="IPR036890">
    <property type="entry name" value="HATPase_C_sf"/>
</dbReference>
<proteinExistence type="inferred from homology"/>
<evidence type="ECO:0000256" key="2">
    <source>
        <dbReference type="ARBA" id="ARBA00022763"/>
    </source>
</evidence>
<dbReference type="GO" id="GO:0016887">
    <property type="term" value="F:ATP hydrolysis activity"/>
    <property type="evidence" value="ECO:0007669"/>
    <property type="project" value="InterPro"/>
</dbReference>
<dbReference type="GO" id="GO:0006298">
    <property type="term" value="P:mismatch repair"/>
    <property type="evidence" value="ECO:0007669"/>
    <property type="project" value="InterPro"/>
</dbReference>
<gene>
    <name evidence="4" type="ORF">METZ01_LOCUS344406</name>
</gene>
<dbReference type="PANTHER" id="PTHR10073">
    <property type="entry name" value="DNA MISMATCH REPAIR PROTEIN MLH, PMS, MUTL"/>
    <property type="match status" value="1"/>
</dbReference>
<dbReference type="InterPro" id="IPR038973">
    <property type="entry name" value="MutL/Mlh/Pms-like"/>
</dbReference>
<dbReference type="Gene3D" id="3.30.565.10">
    <property type="entry name" value="Histidine kinase-like ATPase, C-terminal domain"/>
    <property type="match status" value="1"/>
</dbReference>
<dbReference type="FunFam" id="3.30.565.10:FF:000003">
    <property type="entry name" value="DNA mismatch repair endonuclease MutL"/>
    <property type="match status" value="1"/>
</dbReference>
<keyword evidence="2" id="KW-0227">DNA damage</keyword>